<dbReference type="AlphaFoldDB" id="A0A081AM55"/>
<dbReference type="InterPro" id="IPR036291">
    <property type="entry name" value="NAD(P)-bd_dom_sf"/>
</dbReference>
<evidence type="ECO:0000256" key="1">
    <source>
        <dbReference type="ARBA" id="ARBA00023002"/>
    </source>
</evidence>
<feature type="domain" description="D-isomer specific 2-hydroxyacid dehydrogenase NAD-binding" evidence="3">
    <location>
        <begin position="138"/>
        <end position="317"/>
    </location>
</feature>
<gene>
    <name evidence="4" type="ORF">F444_05469</name>
</gene>
<reference evidence="4 5" key="1">
    <citation type="submission" date="2013-11" db="EMBL/GenBank/DDBJ databases">
        <title>The Genome Sequence of Phytophthora parasitica P1976.</title>
        <authorList>
            <consortium name="The Broad Institute Genomics Platform"/>
            <person name="Russ C."/>
            <person name="Tyler B."/>
            <person name="Panabieres F."/>
            <person name="Shan W."/>
            <person name="Tripathy S."/>
            <person name="Grunwald N."/>
            <person name="Machado M."/>
            <person name="Johnson C.S."/>
            <person name="Walker B."/>
            <person name="Young S."/>
            <person name="Zeng Q."/>
            <person name="Gargeya S."/>
            <person name="Fitzgerald M."/>
            <person name="Haas B."/>
            <person name="Abouelleil A."/>
            <person name="Allen A.W."/>
            <person name="Alvarado L."/>
            <person name="Arachchi H.M."/>
            <person name="Berlin A.M."/>
            <person name="Chapman S.B."/>
            <person name="Gainer-Dewar J."/>
            <person name="Goldberg J."/>
            <person name="Griggs A."/>
            <person name="Gujja S."/>
            <person name="Hansen M."/>
            <person name="Howarth C."/>
            <person name="Imamovic A."/>
            <person name="Ireland A."/>
            <person name="Larimer J."/>
            <person name="McCowan C."/>
            <person name="Murphy C."/>
            <person name="Pearson M."/>
            <person name="Poon T.W."/>
            <person name="Priest M."/>
            <person name="Roberts A."/>
            <person name="Saif S."/>
            <person name="Shea T."/>
            <person name="Sisk P."/>
            <person name="Sykes S."/>
            <person name="Wortman J."/>
            <person name="Nusbaum C."/>
            <person name="Birren B."/>
        </authorList>
    </citation>
    <scope>NUCLEOTIDE SEQUENCE [LARGE SCALE GENOMIC DNA]</scope>
    <source>
        <strain evidence="4 5">P1976</strain>
    </source>
</reference>
<name>A0A081AM55_PHYNI</name>
<organism evidence="4 5">
    <name type="scientific">Phytophthora nicotianae P1976</name>
    <dbReference type="NCBI Taxonomy" id="1317066"/>
    <lineage>
        <taxon>Eukaryota</taxon>
        <taxon>Sar</taxon>
        <taxon>Stramenopiles</taxon>
        <taxon>Oomycota</taxon>
        <taxon>Peronosporomycetes</taxon>
        <taxon>Peronosporales</taxon>
        <taxon>Peronosporaceae</taxon>
        <taxon>Phytophthora</taxon>
    </lineage>
</organism>
<evidence type="ECO:0000313" key="5">
    <source>
        <dbReference type="Proteomes" id="UP000028582"/>
    </source>
</evidence>
<dbReference type="PANTHER" id="PTHR43333">
    <property type="entry name" value="2-HACID_DH_C DOMAIN-CONTAINING PROTEIN"/>
    <property type="match status" value="1"/>
</dbReference>
<evidence type="ECO:0000313" key="4">
    <source>
        <dbReference type="EMBL" id="ETO79966.1"/>
    </source>
</evidence>
<comment type="caution">
    <text evidence="4">The sequence shown here is derived from an EMBL/GenBank/DDBJ whole genome shotgun (WGS) entry which is preliminary data.</text>
</comment>
<dbReference type="GO" id="GO:0016491">
    <property type="term" value="F:oxidoreductase activity"/>
    <property type="evidence" value="ECO:0007669"/>
    <property type="project" value="UniProtKB-KW"/>
</dbReference>
<keyword evidence="1" id="KW-0560">Oxidoreductase</keyword>
<dbReference type="EMBL" id="ANJA01001051">
    <property type="protein sequence ID" value="ETO79966.1"/>
    <property type="molecule type" value="Genomic_DNA"/>
</dbReference>
<keyword evidence="2" id="KW-0520">NAD</keyword>
<accession>A0A081AM55</accession>
<sequence>MVLRIPVISTIEGLGAAVRARLAASSAVVAQQVEIVEVPVPAQQAWSLTSTQRQTLEDAEFVLADATLGAKLLLDRANFIPKESPDLLQSVKWIQSTYAGVEPFFQQLARAEWKAPPNFTLTRAGGIMPNAMAQYVFGWIIALERKFLEVQTFQKQHNYARTELKYRSFRPLTVSILGLGEIGQGIGRLMKTAGFNVVGFKRRIGEEDADKLQESADRVSSDLDGVLSVADFVVNILPSTDATRGLLNVESLQVCKEKKPVFINVGRGDVIKETELVTALDEGLISKAVLDVFEKEPLPKESPLWTHPSVLLTPHVSALSLPEEVADVFVKNLDLRLKNQPMLYSVDWANGY</sequence>
<dbReference type="SUPFAM" id="SSF51735">
    <property type="entry name" value="NAD(P)-binding Rossmann-fold domains"/>
    <property type="match status" value="1"/>
</dbReference>
<dbReference type="FunFam" id="3.40.50.720:FF:000363">
    <property type="entry name" value="D-isomer specific 2-hydroxyacid dehydrogenase"/>
    <property type="match status" value="1"/>
</dbReference>
<dbReference type="OrthoDB" id="298012at2759"/>
<dbReference type="GO" id="GO:0051287">
    <property type="term" value="F:NAD binding"/>
    <property type="evidence" value="ECO:0007669"/>
    <property type="project" value="InterPro"/>
</dbReference>
<evidence type="ECO:0000259" key="3">
    <source>
        <dbReference type="Pfam" id="PF02826"/>
    </source>
</evidence>
<proteinExistence type="predicted"/>
<dbReference type="Pfam" id="PF02826">
    <property type="entry name" value="2-Hacid_dh_C"/>
    <property type="match status" value="1"/>
</dbReference>
<dbReference type="Gene3D" id="3.40.50.720">
    <property type="entry name" value="NAD(P)-binding Rossmann-like Domain"/>
    <property type="match status" value="2"/>
</dbReference>
<evidence type="ECO:0000256" key="2">
    <source>
        <dbReference type="ARBA" id="ARBA00023027"/>
    </source>
</evidence>
<dbReference type="PANTHER" id="PTHR43333:SF1">
    <property type="entry name" value="D-ISOMER SPECIFIC 2-HYDROXYACID DEHYDROGENASE NAD-BINDING DOMAIN-CONTAINING PROTEIN"/>
    <property type="match status" value="1"/>
</dbReference>
<dbReference type="CDD" id="cd05300">
    <property type="entry name" value="2-Hacid_dh_1"/>
    <property type="match status" value="1"/>
</dbReference>
<protein>
    <recommendedName>
        <fullName evidence="3">D-isomer specific 2-hydroxyacid dehydrogenase NAD-binding domain-containing protein</fullName>
    </recommendedName>
</protein>
<dbReference type="InterPro" id="IPR006140">
    <property type="entry name" value="D-isomer_DH_NAD-bd"/>
</dbReference>
<dbReference type="Proteomes" id="UP000028582">
    <property type="component" value="Unassembled WGS sequence"/>
</dbReference>